<accession>A0AAW1TYB0</accession>
<gene>
    <name evidence="1" type="ORF">WA026_022467</name>
    <name evidence="2" type="ORF">WA026_023076</name>
</gene>
<dbReference type="EMBL" id="JARQZJ010000019">
    <property type="protein sequence ID" value="KAK9873408.1"/>
    <property type="molecule type" value="Genomic_DNA"/>
</dbReference>
<dbReference type="EMBL" id="JARQZJ010000112">
    <property type="protein sequence ID" value="KAK9887523.1"/>
    <property type="molecule type" value="Genomic_DNA"/>
</dbReference>
<evidence type="ECO:0000313" key="1">
    <source>
        <dbReference type="EMBL" id="KAK9873408.1"/>
    </source>
</evidence>
<name>A0AAW1TYB0_9CUCU</name>
<organism evidence="1 3">
    <name type="scientific">Henosepilachna vigintioctopunctata</name>
    <dbReference type="NCBI Taxonomy" id="420089"/>
    <lineage>
        <taxon>Eukaryota</taxon>
        <taxon>Metazoa</taxon>
        <taxon>Ecdysozoa</taxon>
        <taxon>Arthropoda</taxon>
        <taxon>Hexapoda</taxon>
        <taxon>Insecta</taxon>
        <taxon>Pterygota</taxon>
        <taxon>Neoptera</taxon>
        <taxon>Endopterygota</taxon>
        <taxon>Coleoptera</taxon>
        <taxon>Polyphaga</taxon>
        <taxon>Cucujiformia</taxon>
        <taxon>Coccinelloidea</taxon>
        <taxon>Coccinellidae</taxon>
        <taxon>Epilachninae</taxon>
        <taxon>Epilachnini</taxon>
        <taxon>Henosepilachna</taxon>
    </lineage>
</organism>
<dbReference type="AlphaFoldDB" id="A0AAW1TYB0"/>
<evidence type="ECO:0000313" key="3">
    <source>
        <dbReference type="Proteomes" id="UP001431783"/>
    </source>
</evidence>
<protein>
    <submittedName>
        <fullName evidence="1">Uncharacterized protein</fullName>
    </submittedName>
</protein>
<evidence type="ECO:0000313" key="2">
    <source>
        <dbReference type="EMBL" id="KAK9887523.1"/>
    </source>
</evidence>
<keyword evidence="3" id="KW-1185">Reference proteome</keyword>
<dbReference type="Proteomes" id="UP001431783">
    <property type="component" value="Unassembled WGS sequence"/>
</dbReference>
<reference evidence="1 3" key="1">
    <citation type="submission" date="2023-03" db="EMBL/GenBank/DDBJ databases">
        <title>Genome insight into feeding habits of ladybird beetles.</title>
        <authorList>
            <person name="Li H.-S."/>
            <person name="Huang Y.-H."/>
            <person name="Pang H."/>
        </authorList>
    </citation>
    <scope>NUCLEOTIDE SEQUENCE [LARGE SCALE GENOMIC DNA]</scope>
    <source>
        <strain evidence="1">SYSU_2023b</strain>
        <tissue evidence="1">Whole body</tissue>
    </source>
</reference>
<comment type="caution">
    <text evidence="1">The sequence shown here is derived from an EMBL/GenBank/DDBJ whole genome shotgun (WGS) entry which is preliminary data.</text>
</comment>
<proteinExistence type="predicted"/>
<sequence>MDDPINNQTISDYSTVNKTGRLSVGEQPSDVVPAVVMSTDVNISVAIAISGSTGRTRHVNKKPVIDGKMVNVAILHAQQKVIMDNCQSAVSEDLQDLNSASDSKIPK</sequence>